<dbReference type="InterPro" id="IPR005467">
    <property type="entry name" value="His_kinase_dom"/>
</dbReference>
<keyword evidence="7" id="KW-0812">Transmembrane</keyword>
<feature type="transmembrane region" description="Helical" evidence="7">
    <location>
        <begin position="78"/>
        <end position="100"/>
    </location>
</feature>
<dbReference type="Gene3D" id="3.30.565.10">
    <property type="entry name" value="Histidine kinase-like ATPase, C-terminal domain"/>
    <property type="match status" value="1"/>
</dbReference>
<proteinExistence type="predicted"/>
<dbReference type="PRINTS" id="PR00344">
    <property type="entry name" value="BCTRLSENSOR"/>
</dbReference>
<evidence type="ECO:0000256" key="6">
    <source>
        <dbReference type="ARBA" id="ARBA00023012"/>
    </source>
</evidence>
<dbReference type="GO" id="GO:0016036">
    <property type="term" value="P:cellular response to phosphate starvation"/>
    <property type="evidence" value="ECO:0007669"/>
    <property type="project" value="TreeGrafter"/>
</dbReference>
<evidence type="ECO:0000256" key="7">
    <source>
        <dbReference type="SAM" id="Phobius"/>
    </source>
</evidence>
<evidence type="ECO:0000256" key="3">
    <source>
        <dbReference type="ARBA" id="ARBA00022553"/>
    </source>
</evidence>
<accession>A0A7X9HSH5</accession>
<evidence type="ECO:0000256" key="1">
    <source>
        <dbReference type="ARBA" id="ARBA00000085"/>
    </source>
</evidence>
<dbReference type="SMART" id="SM00387">
    <property type="entry name" value="HATPase_c"/>
    <property type="match status" value="1"/>
</dbReference>
<dbReference type="InterPro" id="IPR036097">
    <property type="entry name" value="HisK_dim/P_sf"/>
</dbReference>
<dbReference type="GO" id="GO:0000155">
    <property type="term" value="F:phosphorelay sensor kinase activity"/>
    <property type="evidence" value="ECO:0007669"/>
    <property type="project" value="InterPro"/>
</dbReference>
<evidence type="ECO:0000313" key="10">
    <source>
        <dbReference type="Proteomes" id="UP000590542"/>
    </source>
</evidence>
<evidence type="ECO:0000259" key="8">
    <source>
        <dbReference type="PROSITE" id="PS50109"/>
    </source>
</evidence>
<dbReference type="Proteomes" id="UP000590542">
    <property type="component" value="Unassembled WGS sequence"/>
</dbReference>
<dbReference type="EC" id="2.7.13.3" evidence="2"/>
<dbReference type="InterPro" id="IPR003661">
    <property type="entry name" value="HisK_dim/P_dom"/>
</dbReference>
<protein>
    <recommendedName>
        <fullName evidence="2">histidine kinase</fullName>
        <ecNumber evidence="2">2.7.13.3</ecNumber>
    </recommendedName>
</protein>
<dbReference type="GO" id="GO:0004721">
    <property type="term" value="F:phosphoprotein phosphatase activity"/>
    <property type="evidence" value="ECO:0007669"/>
    <property type="project" value="TreeGrafter"/>
</dbReference>
<gene>
    <name evidence="9" type="ORF">GYA37_00670</name>
</gene>
<keyword evidence="7" id="KW-0472">Membrane</keyword>
<dbReference type="InterPro" id="IPR050351">
    <property type="entry name" value="BphY/WalK/GraS-like"/>
</dbReference>
<dbReference type="AlphaFoldDB" id="A0A7X9HSH5"/>
<keyword evidence="5 9" id="KW-0418">Kinase</keyword>
<evidence type="ECO:0000256" key="5">
    <source>
        <dbReference type="ARBA" id="ARBA00022777"/>
    </source>
</evidence>
<reference evidence="9 10" key="1">
    <citation type="journal article" date="2020" name="Biotechnol. Biofuels">
        <title>New insights from the biogas microbiome by comprehensive genome-resolved metagenomics of nearly 1600 species originating from multiple anaerobic digesters.</title>
        <authorList>
            <person name="Campanaro S."/>
            <person name="Treu L."/>
            <person name="Rodriguez-R L.M."/>
            <person name="Kovalovszki A."/>
            <person name="Ziels R.M."/>
            <person name="Maus I."/>
            <person name="Zhu X."/>
            <person name="Kougias P.G."/>
            <person name="Basile A."/>
            <person name="Luo G."/>
            <person name="Schluter A."/>
            <person name="Konstantinidis K.T."/>
            <person name="Angelidaki I."/>
        </authorList>
    </citation>
    <scope>NUCLEOTIDE SEQUENCE [LARGE SCALE GENOMIC DNA]</scope>
    <source>
        <strain evidence="9">AS27yjCOA_202</strain>
    </source>
</reference>
<sequence length="339" mass="38119">MLKSARIRLTTWYLLIIMCITVSFSIVVYSGVVKSTERALGNYERGIEQRFEKMLPLPNNIQNPARIEMIKNVKTNTITLLFVVNIAILIISGSISYFLAGVTLEPIEKMLEKQKKFIADAAHELKTPLTSMKAQLEVGQKCKKFNTLESSEIVSSVIEDIDSLTTLTNDLLKASRYQNYENKNSIEDFNITEVVNKVHESMKQKAIKQGVTIKVNSSQDELLVHADKNAIKELITILLDNAIKFNRKEGLAEININKEDKNLEIEVKDNGIGISEKDIPFVFDRFYKADNSRTRKSFEGYGLGLSIAKEIVNLHSGSISVKSRPNKGSSFLVKLPIAC</sequence>
<evidence type="ECO:0000256" key="2">
    <source>
        <dbReference type="ARBA" id="ARBA00012438"/>
    </source>
</evidence>
<comment type="caution">
    <text evidence="9">The sequence shown here is derived from an EMBL/GenBank/DDBJ whole genome shotgun (WGS) entry which is preliminary data.</text>
</comment>
<dbReference type="PANTHER" id="PTHR45453:SF1">
    <property type="entry name" value="PHOSPHATE REGULON SENSOR PROTEIN PHOR"/>
    <property type="match status" value="1"/>
</dbReference>
<keyword evidence="6" id="KW-0902">Two-component regulatory system</keyword>
<dbReference type="SMART" id="SM00388">
    <property type="entry name" value="HisKA"/>
    <property type="match status" value="1"/>
</dbReference>
<keyword evidence="3" id="KW-0597">Phosphoprotein</keyword>
<dbReference type="CDD" id="cd00075">
    <property type="entry name" value="HATPase"/>
    <property type="match status" value="1"/>
</dbReference>
<dbReference type="SUPFAM" id="SSF55874">
    <property type="entry name" value="ATPase domain of HSP90 chaperone/DNA topoisomerase II/histidine kinase"/>
    <property type="match status" value="1"/>
</dbReference>
<dbReference type="CDD" id="cd00082">
    <property type="entry name" value="HisKA"/>
    <property type="match status" value="1"/>
</dbReference>
<dbReference type="Pfam" id="PF02518">
    <property type="entry name" value="HATPase_c"/>
    <property type="match status" value="1"/>
</dbReference>
<dbReference type="InterPro" id="IPR003594">
    <property type="entry name" value="HATPase_dom"/>
</dbReference>
<organism evidence="9 10">
    <name type="scientific">candidate division WWE3 bacterium</name>
    <dbReference type="NCBI Taxonomy" id="2053526"/>
    <lineage>
        <taxon>Bacteria</taxon>
        <taxon>Katanobacteria</taxon>
    </lineage>
</organism>
<feature type="transmembrane region" description="Helical" evidence="7">
    <location>
        <begin position="12"/>
        <end position="32"/>
    </location>
</feature>
<comment type="catalytic activity">
    <reaction evidence="1">
        <text>ATP + protein L-histidine = ADP + protein N-phospho-L-histidine.</text>
        <dbReference type="EC" id="2.7.13.3"/>
    </reaction>
</comment>
<dbReference type="PANTHER" id="PTHR45453">
    <property type="entry name" value="PHOSPHATE REGULON SENSOR PROTEIN PHOR"/>
    <property type="match status" value="1"/>
</dbReference>
<name>A0A7X9HSH5_UNCKA</name>
<feature type="domain" description="Histidine kinase" evidence="8">
    <location>
        <begin position="120"/>
        <end position="339"/>
    </location>
</feature>
<dbReference type="PROSITE" id="PS50109">
    <property type="entry name" value="HIS_KIN"/>
    <property type="match status" value="1"/>
</dbReference>
<dbReference type="EMBL" id="JAAZNV010000006">
    <property type="protein sequence ID" value="NMB91342.1"/>
    <property type="molecule type" value="Genomic_DNA"/>
</dbReference>
<dbReference type="SUPFAM" id="SSF47384">
    <property type="entry name" value="Homodimeric domain of signal transducing histidine kinase"/>
    <property type="match status" value="1"/>
</dbReference>
<dbReference type="Gene3D" id="1.10.287.130">
    <property type="match status" value="1"/>
</dbReference>
<dbReference type="GO" id="GO:0005886">
    <property type="term" value="C:plasma membrane"/>
    <property type="evidence" value="ECO:0007669"/>
    <property type="project" value="TreeGrafter"/>
</dbReference>
<dbReference type="FunFam" id="3.30.565.10:FF:000006">
    <property type="entry name" value="Sensor histidine kinase WalK"/>
    <property type="match status" value="1"/>
</dbReference>
<dbReference type="InterPro" id="IPR036890">
    <property type="entry name" value="HATPase_C_sf"/>
</dbReference>
<dbReference type="InterPro" id="IPR004358">
    <property type="entry name" value="Sig_transdc_His_kin-like_C"/>
</dbReference>
<keyword evidence="4" id="KW-0808">Transferase</keyword>
<dbReference type="Pfam" id="PF00512">
    <property type="entry name" value="HisKA"/>
    <property type="match status" value="1"/>
</dbReference>
<evidence type="ECO:0000313" key="9">
    <source>
        <dbReference type="EMBL" id="NMB91342.1"/>
    </source>
</evidence>
<keyword evidence="7" id="KW-1133">Transmembrane helix</keyword>
<evidence type="ECO:0000256" key="4">
    <source>
        <dbReference type="ARBA" id="ARBA00022679"/>
    </source>
</evidence>